<organism evidence="6 7">
    <name type="scientific">Thauera humireducens</name>
    <dbReference type="NCBI Taxonomy" id="1134435"/>
    <lineage>
        <taxon>Bacteria</taxon>
        <taxon>Pseudomonadati</taxon>
        <taxon>Pseudomonadota</taxon>
        <taxon>Betaproteobacteria</taxon>
        <taxon>Rhodocyclales</taxon>
        <taxon>Zoogloeaceae</taxon>
        <taxon>Thauera</taxon>
    </lineage>
</organism>
<evidence type="ECO:0000256" key="3">
    <source>
        <dbReference type="ARBA" id="ARBA00022989"/>
    </source>
</evidence>
<feature type="domain" description="NarX-like N-terminal" evidence="5">
    <location>
        <begin position="156"/>
        <end position="212"/>
    </location>
</feature>
<keyword evidence="2" id="KW-0812">Transmembrane</keyword>
<reference evidence="7" key="1">
    <citation type="submission" date="2016-03" db="EMBL/GenBank/DDBJ databases">
        <authorList>
            <person name="Ma C."/>
            <person name="Zhou S."/>
            <person name="Yang G."/>
        </authorList>
    </citation>
    <scope>NUCLEOTIDE SEQUENCE [LARGE SCALE GENOMIC DNA]</scope>
    <source>
        <strain evidence="7">SgZ-1</strain>
    </source>
</reference>
<sequence>MPKEFYMIQPHSGLRAAFVALLMVLFMQPLLATAQVTDINSAINKAGRERMLSQRMAKAYFQLGQGIDTARSQRVLDASIALFDRQLVELKNYAPNAQTRETSLKLEKAWIAYKDVLVGAAPSRERAPEVLKLSDEVLGLAHQLTGQFEALSGTQAGRLVNISGRQRMLSQRMAKLHQALNWNLPAGTMREDLAAARKEFAAAMAELEAAPINTDKLKSDLKLASQQWFFFQNALDEKGQDTLTRATNVATTSERILEMMEAVVRGYEALH</sequence>
<keyword evidence="7" id="KW-1185">Reference proteome</keyword>
<accession>A0A127K9K5</accession>
<dbReference type="Proteomes" id="UP000036902">
    <property type="component" value="Chromosome"/>
</dbReference>
<evidence type="ECO:0000259" key="5">
    <source>
        <dbReference type="Pfam" id="PF13675"/>
    </source>
</evidence>
<evidence type="ECO:0000313" key="7">
    <source>
        <dbReference type="Proteomes" id="UP000036902"/>
    </source>
</evidence>
<name>A0A127K9K5_9RHOO</name>
<evidence type="ECO:0000256" key="4">
    <source>
        <dbReference type="ARBA" id="ARBA00023136"/>
    </source>
</evidence>
<dbReference type="EMBL" id="CP014646">
    <property type="protein sequence ID" value="AMO38354.1"/>
    <property type="molecule type" value="Genomic_DNA"/>
</dbReference>
<keyword evidence="3" id="KW-1133">Transmembrane helix</keyword>
<feature type="domain" description="NarX-like N-terminal" evidence="5">
    <location>
        <begin position="33"/>
        <end position="102"/>
    </location>
</feature>
<dbReference type="Pfam" id="PF13675">
    <property type="entry name" value="PilJ"/>
    <property type="match status" value="2"/>
</dbReference>
<evidence type="ECO:0000256" key="2">
    <source>
        <dbReference type="ARBA" id="ARBA00022692"/>
    </source>
</evidence>
<evidence type="ECO:0000256" key="1">
    <source>
        <dbReference type="ARBA" id="ARBA00004141"/>
    </source>
</evidence>
<gene>
    <name evidence="6" type="ORF">AC731_016285</name>
</gene>
<protein>
    <recommendedName>
        <fullName evidence="5">NarX-like N-terminal domain-containing protein</fullName>
    </recommendedName>
</protein>
<dbReference type="GO" id="GO:0016020">
    <property type="term" value="C:membrane"/>
    <property type="evidence" value="ECO:0007669"/>
    <property type="project" value="UniProtKB-SubCell"/>
</dbReference>
<keyword evidence="4" id="KW-0472">Membrane</keyword>
<dbReference type="AlphaFoldDB" id="A0A127K9K5"/>
<dbReference type="KEGG" id="thu:AC731_016285"/>
<evidence type="ECO:0000313" key="6">
    <source>
        <dbReference type="EMBL" id="AMO38354.1"/>
    </source>
</evidence>
<proteinExistence type="predicted"/>
<dbReference type="STRING" id="1134435.AC731_016285"/>
<dbReference type="InterPro" id="IPR029095">
    <property type="entry name" value="NarX-like_N"/>
</dbReference>
<comment type="subcellular location">
    <subcellularLocation>
        <location evidence="1">Membrane</location>
        <topology evidence="1">Multi-pass membrane protein</topology>
    </subcellularLocation>
</comment>